<accession>A0AAV4WIP0</accession>
<organism evidence="1 2">
    <name type="scientific">Caerostris extrusa</name>
    <name type="common">Bark spider</name>
    <name type="synonym">Caerostris bankana</name>
    <dbReference type="NCBI Taxonomy" id="172846"/>
    <lineage>
        <taxon>Eukaryota</taxon>
        <taxon>Metazoa</taxon>
        <taxon>Ecdysozoa</taxon>
        <taxon>Arthropoda</taxon>
        <taxon>Chelicerata</taxon>
        <taxon>Arachnida</taxon>
        <taxon>Araneae</taxon>
        <taxon>Araneomorphae</taxon>
        <taxon>Entelegynae</taxon>
        <taxon>Araneoidea</taxon>
        <taxon>Araneidae</taxon>
        <taxon>Caerostris</taxon>
    </lineage>
</organism>
<sequence length="91" mass="10184">MSDAASIKDVSPSIPPITGDVIANCNLVLQEICRNFPTTTNHFAKKYIKIFPEDNDGDRKATDYLSASNFEYCVIKLRNERSQGSYQSSFS</sequence>
<dbReference type="Proteomes" id="UP001054945">
    <property type="component" value="Unassembled WGS sequence"/>
</dbReference>
<comment type="caution">
    <text evidence="1">The sequence shown here is derived from an EMBL/GenBank/DDBJ whole genome shotgun (WGS) entry which is preliminary data.</text>
</comment>
<protein>
    <submittedName>
        <fullName evidence="1">Uncharacterized protein</fullName>
    </submittedName>
</protein>
<reference evidence="1 2" key="1">
    <citation type="submission" date="2021-06" db="EMBL/GenBank/DDBJ databases">
        <title>Caerostris extrusa draft genome.</title>
        <authorList>
            <person name="Kono N."/>
            <person name="Arakawa K."/>
        </authorList>
    </citation>
    <scope>NUCLEOTIDE SEQUENCE [LARGE SCALE GENOMIC DNA]</scope>
</reference>
<evidence type="ECO:0000313" key="1">
    <source>
        <dbReference type="EMBL" id="GIY82421.1"/>
    </source>
</evidence>
<name>A0AAV4WIP0_CAEEX</name>
<proteinExistence type="predicted"/>
<keyword evidence="2" id="KW-1185">Reference proteome</keyword>
<dbReference type="EMBL" id="BPLR01016247">
    <property type="protein sequence ID" value="GIY82421.1"/>
    <property type="molecule type" value="Genomic_DNA"/>
</dbReference>
<gene>
    <name evidence="1" type="ORF">CEXT_242011</name>
</gene>
<dbReference type="AlphaFoldDB" id="A0AAV4WIP0"/>
<evidence type="ECO:0000313" key="2">
    <source>
        <dbReference type="Proteomes" id="UP001054945"/>
    </source>
</evidence>